<dbReference type="InterPro" id="IPR051777">
    <property type="entry name" value="Insulin-like_neuro_ligands"/>
</dbReference>
<dbReference type="CDD" id="cd04365">
    <property type="entry name" value="IlGF_relaxin_like"/>
    <property type="match status" value="1"/>
</dbReference>
<evidence type="ECO:0000313" key="11">
    <source>
        <dbReference type="RefSeq" id="XP_032812274.1"/>
    </source>
</evidence>
<evidence type="ECO:0000256" key="7">
    <source>
        <dbReference type="SAM" id="MobiDB-lite"/>
    </source>
</evidence>
<dbReference type="SMART" id="SM00078">
    <property type="entry name" value="IlGF"/>
    <property type="match status" value="1"/>
</dbReference>
<comment type="similarity">
    <text evidence="2">Belongs to the insulin family.</text>
</comment>
<dbReference type="KEGG" id="pmrn:116943509"/>
<dbReference type="RefSeq" id="XP_032812274.1">
    <property type="nucleotide sequence ID" value="XM_032956383.1"/>
</dbReference>
<feature type="domain" description="Insulin-like" evidence="9">
    <location>
        <begin position="94"/>
        <end position="210"/>
    </location>
</feature>
<dbReference type="InterPro" id="IPR022353">
    <property type="entry name" value="Insulin_CS"/>
</dbReference>
<dbReference type="AlphaFoldDB" id="A0AAJ7T8W2"/>
<comment type="subunit">
    <text evidence="3">Heterodimer of a B chain and an A chain linked by two disulfide bonds.</text>
</comment>
<proteinExistence type="inferred from homology"/>
<keyword evidence="4" id="KW-0964">Secreted</keyword>
<dbReference type="Proteomes" id="UP001318040">
    <property type="component" value="Chromosome 1"/>
</dbReference>
<feature type="signal peptide" evidence="8">
    <location>
        <begin position="1"/>
        <end position="41"/>
    </location>
</feature>
<gene>
    <name evidence="11 12" type="primary">LOC116943509</name>
</gene>
<dbReference type="RefSeq" id="XP_032812283.1">
    <property type="nucleotide sequence ID" value="XM_032956392.1"/>
</dbReference>
<evidence type="ECO:0000256" key="3">
    <source>
        <dbReference type="ARBA" id="ARBA00011207"/>
    </source>
</evidence>
<evidence type="ECO:0000259" key="9">
    <source>
        <dbReference type="SMART" id="SM00078"/>
    </source>
</evidence>
<dbReference type="GO" id="GO:0005179">
    <property type="term" value="F:hormone activity"/>
    <property type="evidence" value="ECO:0007669"/>
    <property type="project" value="UniProtKB-KW"/>
</dbReference>
<name>A0AAJ7T8W2_PETMA</name>
<protein>
    <submittedName>
        <fullName evidence="11 12">Relaxin-3-like</fullName>
    </submittedName>
</protein>
<dbReference type="SUPFAM" id="SSF56994">
    <property type="entry name" value="Insulin-like"/>
    <property type="match status" value="1"/>
</dbReference>
<reference evidence="10" key="2">
    <citation type="submission" date="2025-05" db="UniProtKB">
        <authorList>
            <consortium name="RefSeq"/>
        </authorList>
    </citation>
    <scope>NUCLEOTIDE SEQUENCE [LARGE SCALE GENOMIC DNA]</scope>
    <source>
        <tissue evidence="11">Sperm</tissue>
    </source>
</reference>
<comment type="subcellular location">
    <subcellularLocation>
        <location evidence="1">Secreted</location>
    </subcellularLocation>
</comment>
<evidence type="ECO:0000256" key="4">
    <source>
        <dbReference type="ARBA" id="ARBA00022525"/>
    </source>
</evidence>
<organism evidence="10 12">
    <name type="scientific">Petromyzon marinus</name>
    <name type="common">Sea lamprey</name>
    <dbReference type="NCBI Taxonomy" id="7757"/>
    <lineage>
        <taxon>Eukaryota</taxon>
        <taxon>Metazoa</taxon>
        <taxon>Chordata</taxon>
        <taxon>Craniata</taxon>
        <taxon>Vertebrata</taxon>
        <taxon>Cyclostomata</taxon>
        <taxon>Hyperoartia</taxon>
        <taxon>Petromyzontiformes</taxon>
        <taxon>Petromyzontidae</taxon>
        <taxon>Petromyzon</taxon>
    </lineage>
</organism>
<evidence type="ECO:0000256" key="5">
    <source>
        <dbReference type="ARBA" id="ARBA00022702"/>
    </source>
</evidence>
<reference evidence="12" key="1">
    <citation type="submission" date="2025-04" db="UniProtKB">
        <authorList>
            <consortium name="RefSeq"/>
        </authorList>
    </citation>
    <scope>IDENTIFICATION</scope>
    <source>
        <tissue evidence="12">Sperm</tissue>
    </source>
</reference>
<keyword evidence="6" id="KW-1015">Disulfide bond</keyword>
<dbReference type="InterPro" id="IPR036438">
    <property type="entry name" value="Insulin-like_sf"/>
</dbReference>
<feature type="region of interest" description="Disordered" evidence="7">
    <location>
        <begin position="148"/>
        <end position="184"/>
    </location>
</feature>
<sequence length="210" mass="22435">MRTQVRFPMRAQSQPQPPAPPRLMTALLLTTMLLMSGVVEASFASLQQQQRARQLVAELEGSLAGTLELMAGGGSPAEQQQQQHQQQQHSDYGVKLCGREFIRAVIYTCGGSRWRRARQPWVGAAESWDGLSDSELDQDEGVARELGGAAITGGPPEPPPWWISSPSMSRQRRDSAGGMGGGPGGVPQAMGLAGLCCTWGCSKGDISTLC</sequence>
<dbReference type="GeneID" id="116943509"/>
<evidence type="ECO:0000256" key="1">
    <source>
        <dbReference type="ARBA" id="ARBA00004613"/>
    </source>
</evidence>
<evidence type="ECO:0000256" key="6">
    <source>
        <dbReference type="ARBA" id="ARBA00023157"/>
    </source>
</evidence>
<dbReference type="GO" id="GO:0001664">
    <property type="term" value="F:G protein-coupled receptor binding"/>
    <property type="evidence" value="ECO:0007669"/>
    <property type="project" value="TreeGrafter"/>
</dbReference>
<keyword evidence="5" id="KW-0372">Hormone</keyword>
<dbReference type="InterPro" id="IPR016179">
    <property type="entry name" value="Insulin-like"/>
</dbReference>
<evidence type="ECO:0000256" key="2">
    <source>
        <dbReference type="ARBA" id="ARBA00009034"/>
    </source>
</evidence>
<accession>A0AAJ7T8W2</accession>
<keyword evidence="8" id="KW-0732">Signal</keyword>
<evidence type="ECO:0000256" key="8">
    <source>
        <dbReference type="SAM" id="SignalP"/>
    </source>
</evidence>
<dbReference type="PANTHER" id="PTHR20968">
    <property type="entry name" value="ILGF DOMAIN-CONTAINING PROTEIN"/>
    <property type="match status" value="1"/>
</dbReference>
<feature type="chain" id="PRO_5044709321" evidence="8">
    <location>
        <begin position="42"/>
        <end position="210"/>
    </location>
</feature>
<evidence type="ECO:0000313" key="12">
    <source>
        <dbReference type="RefSeq" id="XP_032812283.1"/>
    </source>
</evidence>
<dbReference type="PROSITE" id="PS00262">
    <property type="entry name" value="INSULIN"/>
    <property type="match status" value="1"/>
</dbReference>
<feature type="region of interest" description="Disordered" evidence="7">
    <location>
        <begin position="1"/>
        <end position="20"/>
    </location>
</feature>
<keyword evidence="10" id="KW-1185">Reference proteome</keyword>
<feature type="region of interest" description="Disordered" evidence="7">
    <location>
        <begin position="68"/>
        <end position="87"/>
    </location>
</feature>
<evidence type="ECO:0000313" key="10">
    <source>
        <dbReference type="Proteomes" id="UP001318040"/>
    </source>
</evidence>
<dbReference type="GO" id="GO:0005576">
    <property type="term" value="C:extracellular region"/>
    <property type="evidence" value="ECO:0007669"/>
    <property type="project" value="UniProtKB-SubCell"/>
</dbReference>